<evidence type="ECO:0000313" key="2">
    <source>
        <dbReference type="Proteomes" id="UP001597480"/>
    </source>
</evidence>
<gene>
    <name evidence="1" type="ORF">ACFSR3_02565</name>
</gene>
<dbReference type="EMBL" id="JBHUMD010000004">
    <property type="protein sequence ID" value="MFD2600929.1"/>
    <property type="molecule type" value="Genomic_DNA"/>
</dbReference>
<dbReference type="Proteomes" id="UP001597480">
    <property type="component" value="Unassembled WGS sequence"/>
</dbReference>
<proteinExistence type="predicted"/>
<dbReference type="RefSeq" id="WP_114758837.1">
    <property type="nucleotide sequence ID" value="NZ_JBHUMD010000004.1"/>
</dbReference>
<organism evidence="1 2">
    <name type="scientific">Flavobacterium suzhouense</name>
    <dbReference type="NCBI Taxonomy" id="1529638"/>
    <lineage>
        <taxon>Bacteria</taxon>
        <taxon>Pseudomonadati</taxon>
        <taxon>Bacteroidota</taxon>
        <taxon>Flavobacteriia</taxon>
        <taxon>Flavobacteriales</taxon>
        <taxon>Flavobacteriaceae</taxon>
        <taxon>Flavobacterium</taxon>
    </lineage>
</organism>
<reference evidence="2" key="1">
    <citation type="journal article" date="2019" name="Int. J. Syst. Evol. Microbiol.">
        <title>The Global Catalogue of Microorganisms (GCM) 10K type strain sequencing project: providing services to taxonomists for standard genome sequencing and annotation.</title>
        <authorList>
            <consortium name="The Broad Institute Genomics Platform"/>
            <consortium name="The Broad Institute Genome Sequencing Center for Infectious Disease"/>
            <person name="Wu L."/>
            <person name="Ma J."/>
        </authorList>
    </citation>
    <scope>NUCLEOTIDE SEQUENCE [LARGE SCALE GENOMIC DNA]</scope>
    <source>
        <strain evidence="2">KCTC 42107</strain>
    </source>
</reference>
<evidence type="ECO:0000313" key="1">
    <source>
        <dbReference type="EMBL" id="MFD2600929.1"/>
    </source>
</evidence>
<comment type="caution">
    <text evidence="1">The sequence shown here is derived from an EMBL/GenBank/DDBJ whole genome shotgun (WGS) entry which is preliminary data.</text>
</comment>
<protein>
    <submittedName>
        <fullName evidence="1">Uncharacterized protein</fullName>
    </submittedName>
</protein>
<keyword evidence="2" id="KW-1185">Reference proteome</keyword>
<sequence>MKINLKSGVDKLLFGMHESDVKELYGNPSRQFKDDDGNMIYLYNDKKLRLTFYADEDYRFGYAIVSHPSAEIFGAKVIGESWSVIEASAKANGLKDFEKESFDTIDNHFNENNWVIFQTEFDSVIKIELGATINKDDEFDWKF</sequence>
<name>A0ABW5NS96_9FLAO</name>
<accession>A0ABW5NS96</accession>